<proteinExistence type="predicted"/>
<sequence>MPLVNSLFLTHRETVDMFNGWLAALQGELMNNDVATGLASAFHVGVVARDALFVSIVSEEPLSAEALTEYVENYEKPEARDFSWSIFDKYLQNPSNPHECDLAKYKRAYAAVESIPVDCLECKAEQYALLAKTAIQFLQFGDVKGNIENAWHAERSIEGHSDASTSIRHVQALYADFTGERL</sequence>
<dbReference type="EMBL" id="PKGU01000007">
    <property type="protein sequence ID" value="PKZ13982.1"/>
    <property type="molecule type" value="Genomic_DNA"/>
</dbReference>
<comment type="caution">
    <text evidence="1">The sequence shown here is derived from an EMBL/GenBank/DDBJ whole genome shotgun (WGS) entry which is preliminary data.</text>
</comment>
<name>A0A2I1M1G0_9BIFI</name>
<gene>
    <name evidence="1" type="ORF">CYJ32_07535</name>
</gene>
<dbReference type="RefSeq" id="WP_101541604.1">
    <property type="nucleotide sequence ID" value="NZ_PKGU01000007.1"/>
</dbReference>
<protein>
    <submittedName>
        <fullName evidence="1">Uncharacterized protein</fullName>
    </submittedName>
</protein>
<dbReference type="Proteomes" id="UP000242263">
    <property type="component" value="Unassembled WGS sequence"/>
</dbReference>
<reference evidence="1 2" key="1">
    <citation type="submission" date="2017-12" db="EMBL/GenBank/DDBJ databases">
        <title>Phylogenetic diversity of female urinary microbiome.</title>
        <authorList>
            <person name="Thomas-White K."/>
            <person name="Wolfe A.J."/>
        </authorList>
    </citation>
    <scope>NUCLEOTIDE SEQUENCE [LARGE SCALE GENOMIC DNA]</scope>
    <source>
        <strain evidence="1 2">UMB0064</strain>
    </source>
</reference>
<evidence type="ECO:0000313" key="2">
    <source>
        <dbReference type="Proteomes" id="UP000242263"/>
    </source>
</evidence>
<organism evidence="1 2">
    <name type="scientific">Alloscardovia omnicolens</name>
    <dbReference type="NCBI Taxonomy" id="419015"/>
    <lineage>
        <taxon>Bacteria</taxon>
        <taxon>Bacillati</taxon>
        <taxon>Actinomycetota</taxon>
        <taxon>Actinomycetes</taxon>
        <taxon>Bifidobacteriales</taxon>
        <taxon>Bifidobacteriaceae</taxon>
        <taxon>Alloscardovia</taxon>
    </lineage>
</organism>
<dbReference type="AlphaFoldDB" id="A0A2I1M1G0"/>
<evidence type="ECO:0000313" key="1">
    <source>
        <dbReference type="EMBL" id="PKZ13982.1"/>
    </source>
</evidence>
<accession>A0A2I1M1G0</accession>